<keyword evidence="3" id="KW-0675">Receptor</keyword>
<evidence type="ECO:0000256" key="2">
    <source>
        <dbReference type="SAM" id="SignalP"/>
    </source>
</evidence>
<dbReference type="InterPro" id="IPR005064">
    <property type="entry name" value="BUG"/>
</dbReference>
<dbReference type="EMBL" id="FMZX01000022">
    <property type="protein sequence ID" value="SDE20615.1"/>
    <property type="molecule type" value="Genomic_DNA"/>
</dbReference>
<proteinExistence type="inferred from homology"/>
<accession>A0A1G7B2Z7</accession>
<protein>
    <submittedName>
        <fullName evidence="3">Tripartite-type tricarboxylate transporter, receptor component TctC</fullName>
    </submittedName>
</protein>
<dbReference type="PANTHER" id="PTHR42928:SF5">
    <property type="entry name" value="BLR1237 PROTEIN"/>
    <property type="match status" value="1"/>
</dbReference>
<dbReference type="Gene3D" id="3.40.190.10">
    <property type="entry name" value="Periplasmic binding protein-like II"/>
    <property type="match status" value="1"/>
</dbReference>
<dbReference type="AlphaFoldDB" id="A0A1G7B2Z7"/>
<gene>
    <name evidence="3" type="ORF">SAMN04487779_102247</name>
</gene>
<dbReference type="Pfam" id="PF03401">
    <property type="entry name" value="TctC"/>
    <property type="match status" value="1"/>
</dbReference>
<sequence>MNRRNVLGLPLAFATAGLPLPVRAQAAFPDRPMRMLIGFAAGGPTDIVGRRFADRLGAVLGQPVVVENRSGASGAIASVEAARARPDGYTLMLATSSSHAIYASLAVRPGFDPVTDYAPLALIGVVPMVIGAHPTFAADLPEVLGRIRAASGGIAIATSGNGGIAHFAAELLLRQAGGLRANLVHYRGGGPAVQDAIAGHVPAVVETFATTLEHHRAGRLRILAAFTEQRSAAAPEVPTAIEQGVPGMLANTYNALLAPAGTPAPVVARLAEASAEAAAEPEFQAFLRSVSVEPVPGSTPARTADFIRSERAKWEPIIRATGLRIE</sequence>
<reference evidence="3 4" key="1">
    <citation type="submission" date="2016-10" db="EMBL/GenBank/DDBJ databases">
        <authorList>
            <person name="de Groot N.N."/>
        </authorList>
    </citation>
    <scope>NUCLEOTIDE SEQUENCE [LARGE SCALE GENOMIC DNA]</scope>
    <source>
        <strain evidence="3 4">CPCC 100156</strain>
    </source>
</reference>
<keyword evidence="4" id="KW-1185">Reference proteome</keyword>
<feature type="chain" id="PRO_5011591534" evidence="2">
    <location>
        <begin position="27"/>
        <end position="326"/>
    </location>
</feature>
<evidence type="ECO:0000256" key="1">
    <source>
        <dbReference type="ARBA" id="ARBA00006987"/>
    </source>
</evidence>
<dbReference type="PANTHER" id="PTHR42928">
    <property type="entry name" value="TRICARBOXYLATE-BINDING PROTEIN"/>
    <property type="match status" value="1"/>
</dbReference>
<dbReference type="STRING" id="938405.SAMN02927895_05798"/>
<comment type="similarity">
    <text evidence="1">Belongs to the UPF0065 (bug) family.</text>
</comment>
<organism evidence="3 4">
    <name type="scientific">Belnapia rosea</name>
    <dbReference type="NCBI Taxonomy" id="938405"/>
    <lineage>
        <taxon>Bacteria</taxon>
        <taxon>Pseudomonadati</taxon>
        <taxon>Pseudomonadota</taxon>
        <taxon>Alphaproteobacteria</taxon>
        <taxon>Acetobacterales</taxon>
        <taxon>Roseomonadaceae</taxon>
        <taxon>Belnapia</taxon>
    </lineage>
</organism>
<evidence type="ECO:0000313" key="4">
    <source>
        <dbReference type="Proteomes" id="UP000198925"/>
    </source>
</evidence>
<name>A0A1G7B2Z7_9PROT</name>
<dbReference type="InterPro" id="IPR042100">
    <property type="entry name" value="Bug_dom1"/>
</dbReference>
<dbReference type="Proteomes" id="UP000198925">
    <property type="component" value="Unassembled WGS sequence"/>
</dbReference>
<keyword evidence="2" id="KW-0732">Signal</keyword>
<dbReference type="PIRSF" id="PIRSF017082">
    <property type="entry name" value="YflP"/>
    <property type="match status" value="1"/>
</dbReference>
<dbReference type="Gene3D" id="3.40.190.150">
    <property type="entry name" value="Bordetella uptake gene, domain 1"/>
    <property type="match status" value="1"/>
</dbReference>
<dbReference type="RefSeq" id="WP_090664820.1">
    <property type="nucleotide sequence ID" value="NZ_FMZX01000022.1"/>
</dbReference>
<feature type="signal peptide" evidence="2">
    <location>
        <begin position="1"/>
        <end position="26"/>
    </location>
</feature>
<evidence type="ECO:0000313" key="3">
    <source>
        <dbReference type="EMBL" id="SDE20615.1"/>
    </source>
</evidence>